<dbReference type="Proteomes" id="UP000275076">
    <property type="component" value="Unassembled WGS sequence"/>
</dbReference>
<protein>
    <submittedName>
        <fullName evidence="3">Uncharacterized protein</fullName>
    </submittedName>
</protein>
<evidence type="ECO:0000313" key="3">
    <source>
        <dbReference type="EMBL" id="RSL30086.1"/>
    </source>
</evidence>
<dbReference type="Pfam" id="PF20316">
    <property type="entry name" value="DUF6612"/>
    <property type="match status" value="1"/>
</dbReference>
<sequence length="313" mass="35153">MKKLKWVLAACACTWVLAACGDDETEENAGAEQPKETEETEESDSENETNEEEEEAPEEELSVDEIITKSNDAMNDINSYHMEGNMEQTITAGEEEIPMDFEVSSDISEDPYKIYQDVNAPNPMGVGRMSMEQYVDEDGTFYMYMAEEDQWLKAGADYTGIDQLTQTTEVSTEEQLELMKQSSENISVEEEEDRYVLSVDGSGDDLLEIGKEFATMGTNTEAQASEVKQMMDAMNIETLDYVLSINKDTFFTEDMSIDIDMDVEEGGETMSFSQSASFTLSQFNDIDDIEIPQEAIDNAVDMSELEQEMGTLE</sequence>
<proteinExistence type="predicted"/>
<dbReference type="RefSeq" id="WP_125561274.1">
    <property type="nucleotide sequence ID" value="NZ_RBVX01000043.1"/>
</dbReference>
<feature type="compositionally biased region" description="Acidic residues" evidence="1">
    <location>
        <begin position="38"/>
        <end position="63"/>
    </location>
</feature>
<dbReference type="InterPro" id="IPR046720">
    <property type="entry name" value="DUF6612"/>
</dbReference>
<keyword evidence="2" id="KW-0732">Signal</keyword>
<gene>
    <name evidence="3" type="ORF">D7Z54_27760</name>
</gene>
<dbReference type="EMBL" id="RBVX01000043">
    <property type="protein sequence ID" value="RSL30086.1"/>
    <property type="molecule type" value="Genomic_DNA"/>
</dbReference>
<feature type="region of interest" description="Disordered" evidence="1">
    <location>
        <begin position="24"/>
        <end position="64"/>
    </location>
</feature>
<name>A0A3R9WNA5_9BACI</name>
<feature type="signal peptide" evidence="2">
    <location>
        <begin position="1"/>
        <end position="18"/>
    </location>
</feature>
<dbReference type="Gene3D" id="2.50.20.20">
    <property type="match status" value="1"/>
</dbReference>
<evidence type="ECO:0000313" key="4">
    <source>
        <dbReference type="Proteomes" id="UP000275076"/>
    </source>
</evidence>
<dbReference type="OrthoDB" id="1957331at2"/>
<dbReference type="AlphaFoldDB" id="A0A3R9WNA5"/>
<evidence type="ECO:0000256" key="1">
    <source>
        <dbReference type="SAM" id="MobiDB-lite"/>
    </source>
</evidence>
<evidence type="ECO:0000256" key="2">
    <source>
        <dbReference type="SAM" id="SignalP"/>
    </source>
</evidence>
<reference evidence="3 4" key="1">
    <citation type="submission" date="2018-10" db="EMBL/GenBank/DDBJ databases">
        <title>Draft genome sequence of Bacillus salarius IM0101, isolated from a hypersaline soil in Inner Mongolia, China.</title>
        <authorList>
            <person name="Yamprayoonswat W."/>
            <person name="Boonvisut S."/>
            <person name="Jumpathong W."/>
            <person name="Sittihan S."/>
            <person name="Ruangsuj P."/>
            <person name="Wanthongcharoen S."/>
            <person name="Thongpramul N."/>
            <person name="Pimmason S."/>
            <person name="Yu B."/>
            <person name="Yasawong M."/>
        </authorList>
    </citation>
    <scope>NUCLEOTIDE SEQUENCE [LARGE SCALE GENOMIC DNA]</scope>
    <source>
        <strain evidence="3 4">IM0101</strain>
    </source>
</reference>
<accession>A0A3R9WNA5</accession>
<comment type="caution">
    <text evidence="3">The sequence shown here is derived from an EMBL/GenBank/DDBJ whole genome shotgun (WGS) entry which is preliminary data.</text>
</comment>
<keyword evidence="4" id="KW-1185">Reference proteome</keyword>
<organism evidence="3 4">
    <name type="scientific">Salibacterium salarium</name>
    <dbReference type="NCBI Taxonomy" id="284579"/>
    <lineage>
        <taxon>Bacteria</taxon>
        <taxon>Bacillati</taxon>
        <taxon>Bacillota</taxon>
        <taxon>Bacilli</taxon>
        <taxon>Bacillales</taxon>
        <taxon>Bacillaceae</taxon>
    </lineage>
</organism>
<dbReference type="PROSITE" id="PS51257">
    <property type="entry name" value="PROKAR_LIPOPROTEIN"/>
    <property type="match status" value="1"/>
</dbReference>
<feature type="chain" id="PRO_5039208604" evidence="2">
    <location>
        <begin position="19"/>
        <end position="313"/>
    </location>
</feature>